<proteinExistence type="predicted"/>
<dbReference type="PANTHER" id="PTHR35867">
    <property type="entry name" value="PROTEIN RSEC"/>
    <property type="match status" value="1"/>
</dbReference>
<dbReference type="Proteomes" id="UP000004018">
    <property type="component" value="Unassembled WGS sequence"/>
</dbReference>
<feature type="transmembrane region" description="Helical" evidence="1">
    <location>
        <begin position="64"/>
        <end position="85"/>
    </location>
</feature>
<feature type="transmembrane region" description="Helical" evidence="1">
    <location>
        <begin position="97"/>
        <end position="119"/>
    </location>
</feature>
<evidence type="ECO:0000313" key="3">
    <source>
        <dbReference type="Proteomes" id="UP000004018"/>
    </source>
</evidence>
<comment type="caution">
    <text evidence="2">The sequence shown here is derived from an EMBL/GenBank/DDBJ whole genome shotgun (WGS) entry which is preliminary data.</text>
</comment>
<name>A0ABN0CZF2_9FIRM</name>
<gene>
    <name evidence="2" type="ORF">HMPREF1039_0326</name>
</gene>
<organism evidence="2 3">
    <name type="scientific">Megasphaera lornae</name>
    <dbReference type="NCBI Taxonomy" id="1000568"/>
    <lineage>
        <taxon>Bacteria</taxon>
        <taxon>Bacillati</taxon>
        <taxon>Bacillota</taxon>
        <taxon>Negativicutes</taxon>
        <taxon>Veillonellales</taxon>
        <taxon>Veillonellaceae</taxon>
        <taxon>Megasphaera</taxon>
    </lineage>
</organism>
<evidence type="ECO:0000313" key="2">
    <source>
        <dbReference type="EMBL" id="EGL39881.1"/>
    </source>
</evidence>
<protein>
    <submittedName>
        <fullName evidence="2">Positive regulator of sigma(E), RseC/MucC</fullName>
    </submittedName>
</protein>
<dbReference type="PIRSF" id="PIRSF004923">
    <property type="entry name" value="RseC"/>
    <property type="match status" value="1"/>
</dbReference>
<keyword evidence="1" id="KW-0472">Membrane</keyword>
<dbReference type="EMBL" id="AFIJ01000032">
    <property type="protein sequence ID" value="EGL39881.1"/>
    <property type="molecule type" value="Genomic_DNA"/>
</dbReference>
<dbReference type="InterPro" id="IPR007359">
    <property type="entry name" value="SigmaE_reg_RseC_MucC"/>
</dbReference>
<evidence type="ECO:0000256" key="1">
    <source>
        <dbReference type="SAM" id="Phobius"/>
    </source>
</evidence>
<dbReference type="PANTHER" id="PTHR35867:SF1">
    <property type="entry name" value="PROTEIN RSEC"/>
    <property type="match status" value="1"/>
</dbReference>
<reference evidence="2 3" key="1">
    <citation type="submission" date="2011-04" db="EMBL/GenBank/DDBJ databases">
        <authorList>
            <person name="Harkins D.M."/>
            <person name="Madupu R."/>
            <person name="Durkin A.S."/>
            <person name="Torralba M."/>
            <person name="Methe B."/>
            <person name="Sutton G.G."/>
            <person name="Nelson K.E."/>
        </authorList>
    </citation>
    <scope>NUCLEOTIDE SEQUENCE [LARGE SCALE GENOMIC DNA]</scope>
    <source>
        <strain evidence="2 3">UPII 199-6</strain>
    </source>
</reference>
<accession>A0ABN0CZF2</accession>
<dbReference type="RefSeq" id="WP_007391253.1">
    <property type="nucleotide sequence ID" value="NZ_AFIJ01000032.1"/>
</dbReference>
<dbReference type="Pfam" id="PF04246">
    <property type="entry name" value="RseC_MucC"/>
    <property type="match status" value="1"/>
</dbReference>
<dbReference type="InterPro" id="IPR026268">
    <property type="entry name" value="RseC"/>
</dbReference>
<keyword evidence="1" id="KW-0812">Transmembrane</keyword>
<sequence>MKIEEGAIIAVPSPGLAEVKVGRHSDCMACGSCPGSENIVVTAVDPLGVEVGQHVKFEVRESNIVVGAFVCFIMPLLITAIGAIGGHYYGLREAADAVHTAVIGGIIGFLVGVGGVKVFDRSLRNDQTAKPKIIEICK</sequence>
<keyword evidence="1" id="KW-1133">Transmembrane helix</keyword>
<keyword evidence="3" id="KW-1185">Reference proteome</keyword>